<proteinExistence type="predicted"/>
<evidence type="ECO:0008006" key="3">
    <source>
        <dbReference type="Google" id="ProtNLM"/>
    </source>
</evidence>
<gene>
    <name evidence="1" type="ORF">OUZ56_007528</name>
</gene>
<organism evidence="1 2">
    <name type="scientific">Daphnia magna</name>
    <dbReference type="NCBI Taxonomy" id="35525"/>
    <lineage>
        <taxon>Eukaryota</taxon>
        <taxon>Metazoa</taxon>
        <taxon>Ecdysozoa</taxon>
        <taxon>Arthropoda</taxon>
        <taxon>Crustacea</taxon>
        <taxon>Branchiopoda</taxon>
        <taxon>Diplostraca</taxon>
        <taxon>Cladocera</taxon>
        <taxon>Anomopoda</taxon>
        <taxon>Daphniidae</taxon>
        <taxon>Daphnia</taxon>
    </lineage>
</organism>
<evidence type="ECO:0000313" key="1">
    <source>
        <dbReference type="EMBL" id="KAK4022041.1"/>
    </source>
</evidence>
<comment type="caution">
    <text evidence="1">The sequence shown here is derived from an EMBL/GenBank/DDBJ whole genome shotgun (WGS) entry which is preliminary data.</text>
</comment>
<dbReference type="Proteomes" id="UP001234178">
    <property type="component" value="Unassembled WGS sequence"/>
</dbReference>
<keyword evidence="2" id="KW-1185">Reference proteome</keyword>
<dbReference type="EMBL" id="JAOYFB010000037">
    <property type="protein sequence ID" value="KAK4022041.1"/>
    <property type="molecule type" value="Genomic_DNA"/>
</dbReference>
<protein>
    <recommendedName>
        <fullName evidence="3">GDNF/GAS1 domain-containing protein</fullName>
    </recommendedName>
</protein>
<evidence type="ECO:0000313" key="2">
    <source>
        <dbReference type="Proteomes" id="UP001234178"/>
    </source>
</evidence>
<reference evidence="1 2" key="1">
    <citation type="journal article" date="2023" name="Nucleic Acids Res.">
        <title>The hologenome of Daphnia magna reveals possible DNA methylation and microbiome-mediated evolution of the host genome.</title>
        <authorList>
            <person name="Chaturvedi A."/>
            <person name="Li X."/>
            <person name="Dhandapani V."/>
            <person name="Marshall H."/>
            <person name="Kissane S."/>
            <person name="Cuenca-Cambronero M."/>
            <person name="Asole G."/>
            <person name="Calvet F."/>
            <person name="Ruiz-Romero M."/>
            <person name="Marangio P."/>
            <person name="Guigo R."/>
            <person name="Rago D."/>
            <person name="Mirbahai L."/>
            <person name="Eastwood N."/>
            <person name="Colbourne J.K."/>
            <person name="Zhou J."/>
            <person name="Mallon E."/>
            <person name="Orsini L."/>
        </authorList>
    </citation>
    <scope>NUCLEOTIDE SEQUENCE [LARGE SCALE GENOMIC DNA]</scope>
    <source>
        <strain evidence="1">LRV0_1</strain>
    </source>
</reference>
<sequence>MEFLRVAFCRIVNRPECRDSSQIVCESAGLRAERMTHDCGCRESQECREEFEKWTLRFQNFIPDTTIQTCCALSSADGHVRRKDLFKRRFRSVPRYKERNCQQQTNHAAGDKSSR</sequence>
<accession>A0ABR0AA82</accession>
<name>A0ABR0AA82_9CRUS</name>